<proteinExistence type="inferred from homology"/>
<keyword evidence="9" id="KW-1185">Reference proteome</keyword>
<keyword evidence="6" id="KW-0645">Protease</keyword>
<evidence type="ECO:0000256" key="3">
    <source>
        <dbReference type="ARBA" id="ARBA00009370"/>
    </source>
</evidence>
<evidence type="ECO:0000256" key="2">
    <source>
        <dbReference type="ARBA" id="ARBA00004401"/>
    </source>
</evidence>
<evidence type="ECO:0000259" key="7">
    <source>
        <dbReference type="Pfam" id="PF10502"/>
    </source>
</evidence>
<dbReference type="Proteomes" id="UP001589862">
    <property type="component" value="Unassembled WGS sequence"/>
</dbReference>
<name>A0ABV6PC48_9MICC</name>
<reference evidence="8 9" key="1">
    <citation type="submission" date="2024-09" db="EMBL/GenBank/DDBJ databases">
        <authorList>
            <person name="Sun Q."/>
            <person name="Mori K."/>
        </authorList>
    </citation>
    <scope>NUCLEOTIDE SEQUENCE [LARGE SCALE GENOMIC DNA]</scope>
    <source>
        <strain evidence="8 9">NCAIM B.02604</strain>
    </source>
</reference>
<dbReference type="GO" id="GO:0009003">
    <property type="term" value="F:signal peptidase activity"/>
    <property type="evidence" value="ECO:0007669"/>
    <property type="project" value="UniProtKB-EC"/>
</dbReference>
<dbReference type="PANTHER" id="PTHR43390:SF1">
    <property type="entry name" value="CHLOROPLAST PROCESSING PEPTIDASE"/>
    <property type="match status" value="1"/>
</dbReference>
<dbReference type="CDD" id="cd06530">
    <property type="entry name" value="S26_SPase_I"/>
    <property type="match status" value="1"/>
</dbReference>
<comment type="similarity">
    <text evidence="3 6">Belongs to the peptidase S26 family.</text>
</comment>
<dbReference type="EC" id="3.4.21.89" evidence="4 6"/>
<keyword evidence="5 6" id="KW-0378">Hydrolase</keyword>
<organism evidence="8 9">
    <name type="scientific">Micrococcoides hystricis</name>
    <dbReference type="NCBI Taxonomy" id="1572761"/>
    <lineage>
        <taxon>Bacteria</taxon>
        <taxon>Bacillati</taxon>
        <taxon>Actinomycetota</taxon>
        <taxon>Actinomycetes</taxon>
        <taxon>Micrococcales</taxon>
        <taxon>Micrococcaceae</taxon>
        <taxon>Micrococcoides</taxon>
    </lineage>
</organism>
<feature type="domain" description="Peptidase S26" evidence="7">
    <location>
        <begin position="18"/>
        <end position="211"/>
    </location>
</feature>
<keyword evidence="6" id="KW-0812">Transmembrane</keyword>
<evidence type="ECO:0000313" key="9">
    <source>
        <dbReference type="Proteomes" id="UP001589862"/>
    </source>
</evidence>
<dbReference type="SUPFAM" id="SSF51306">
    <property type="entry name" value="LexA/Signal peptidase"/>
    <property type="match status" value="1"/>
</dbReference>
<protein>
    <recommendedName>
        <fullName evidence="4 6">Signal peptidase I</fullName>
        <ecNumber evidence="4 6">3.4.21.89</ecNumber>
    </recommendedName>
</protein>
<dbReference type="InterPro" id="IPR000223">
    <property type="entry name" value="Pept_S26A_signal_pept_1"/>
</dbReference>
<evidence type="ECO:0000256" key="4">
    <source>
        <dbReference type="ARBA" id="ARBA00013208"/>
    </source>
</evidence>
<dbReference type="RefSeq" id="WP_377460062.1">
    <property type="nucleotide sequence ID" value="NZ_JBHLUB010000031.1"/>
</dbReference>
<evidence type="ECO:0000256" key="5">
    <source>
        <dbReference type="ARBA" id="ARBA00022801"/>
    </source>
</evidence>
<accession>A0ABV6PC48</accession>
<comment type="catalytic activity">
    <reaction evidence="1 6">
        <text>Cleavage of hydrophobic, N-terminal signal or leader sequences from secreted and periplasmic proteins.</text>
        <dbReference type="EC" id="3.4.21.89"/>
    </reaction>
</comment>
<evidence type="ECO:0000256" key="1">
    <source>
        <dbReference type="ARBA" id="ARBA00000677"/>
    </source>
</evidence>
<dbReference type="PRINTS" id="PR00727">
    <property type="entry name" value="LEADERPTASE"/>
</dbReference>
<dbReference type="PROSITE" id="PS00761">
    <property type="entry name" value="SPASE_I_3"/>
    <property type="match status" value="1"/>
</dbReference>
<dbReference type="InterPro" id="IPR036286">
    <property type="entry name" value="LexA/Signal_pep-like_sf"/>
</dbReference>
<keyword evidence="6" id="KW-1133">Transmembrane helix</keyword>
<comment type="caution">
    <text evidence="8">The sequence shown here is derived from an EMBL/GenBank/DDBJ whole genome shotgun (WGS) entry which is preliminary data.</text>
</comment>
<feature type="transmembrane region" description="Helical" evidence="6">
    <location>
        <begin position="20"/>
        <end position="43"/>
    </location>
</feature>
<dbReference type="EMBL" id="JBHLUB010000031">
    <property type="protein sequence ID" value="MFC0582705.1"/>
    <property type="molecule type" value="Genomic_DNA"/>
</dbReference>
<dbReference type="InterPro" id="IPR019758">
    <property type="entry name" value="Pept_S26A_signal_pept_1_CS"/>
</dbReference>
<dbReference type="Gene3D" id="2.10.109.10">
    <property type="entry name" value="Umud Fragment, subunit A"/>
    <property type="match status" value="1"/>
</dbReference>
<dbReference type="PANTHER" id="PTHR43390">
    <property type="entry name" value="SIGNAL PEPTIDASE I"/>
    <property type="match status" value="1"/>
</dbReference>
<dbReference type="NCBIfam" id="TIGR02227">
    <property type="entry name" value="sigpep_I_bact"/>
    <property type="match status" value="1"/>
</dbReference>
<evidence type="ECO:0000313" key="8">
    <source>
        <dbReference type="EMBL" id="MFC0582705.1"/>
    </source>
</evidence>
<keyword evidence="6" id="KW-0472">Membrane</keyword>
<comment type="subcellular location">
    <subcellularLocation>
        <location evidence="2">Cell membrane</location>
        <topology evidence="2">Single-pass type II membrane protein</topology>
    </subcellularLocation>
    <subcellularLocation>
        <location evidence="6">Membrane</location>
        <topology evidence="6">Single-pass type II membrane protein</topology>
    </subcellularLocation>
</comment>
<dbReference type="Pfam" id="PF10502">
    <property type="entry name" value="Peptidase_S26"/>
    <property type="match status" value="1"/>
</dbReference>
<sequence length="239" mass="26823">MNLSITPERKSAIWRSVREFLIIIVIALVASFIIKTFFFRAFYIPSGSMENTLQIKDRIFVNLMRPGIWDIDRGDIVVFTDSDGWLKDTAYDTSDTEPNALENVLIFVGLQPDPAEQHLIKRVIGMPGDRVECCDDSGRIKVNGQPIDEPYVHAGVAPSDFEFDVTVPEDSLWVMGDNRNRSADSRYHMDGELEGFVPIDTVTGRAELRVWPFDAFGDAGNAREPFENVPEPAGATHSK</sequence>
<gene>
    <name evidence="8" type="primary">lepB</name>
    <name evidence="8" type="ORF">ACFFFR_09995</name>
</gene>
<dbReference type="InterPro" id="IPR019533">
    <property type="entry name" value="Peptidase_S26"/>
</dbReference>
<evidence type="ECO:0000256" key="6">
    <source>
        <dbReference type="RuleBase" id="RU362042"/>
    </source>
</evidence>